<evidence type="ECO:0000313" key="1">
    <source>
        <dbReference type="EMBL" id="MPC89407.1"/>
    </source>
</evidence>
<proteinExistence type="predicted"/>
<gene>
    <name evidence="1" type="ORF">E2C01_084353</name>
</gene>
<protein>
    <submittedName>
        <fullName evidence="1">Uncharacterized protein</fullName>
    </submittedName>
</protein>
<keyword evidence="2" id="KW-1185">Reference proteome</keyword>
<comment type="caution">
    <text evidence="1">The sequence shown here is derived from an EMBL/GenBank/DDBJ whole genome shotgun (WGS) entry which is preliminary data.</text>
</comment>
<name>A0A5B7J790_PORTR</name>
<accession>A0A5B7J790</accession>
<dbReference type="Proteomes" id="UP000324222">
    <property type="component" value="Unassembled WGS sequence"/>
</dbReference>
<organism evidence="1 2">
    <name type="scientific">Portunus trituberculatus</name>
    <name type="common">Swimming crab</name>
    <name type="synonym">Neptunus trituberculatus</name>
    <dbReference type="NCBI Taxonomy" id="210409"/>
    <lineage>
        <taxon>Eukaryota</taxon>
        <taxon>Metazoa</taxon>
        <taxon>Ecdysozoa</taxon>
        <taxon>Arthropoda</taxon>
        <taxon>Crustacea</taxon>
        <taxon>Multicrustacea</taxon>
        <taxon>Malacostraca</taxon>
        <taxon>Eumalacostraca</taxon>
        <taxon>Eucarida</taxon>
        <taxon>Decapoda</taxon>
        <taxon>Pleocyemata</taxon>
        <taxon>Brachyura</taxon>
        <taxon>Eubrachyura</taxon>
        <taxon>Portunoidea</taxon>
        <taxon>Portunidae</taxon>
        <taxon>Portuninae</taxon>
        <taxon>Portunus</taxon>
    </lineage>
</organism>
<dbReference type="AlphaFoldDB" id="A0A5B7J790"/>
<reference evidence="1 2" key="1">
    <citation type="submission" date="2019-05" db="EMBL/GenBank/DDBJ databases">
        <title>Another draft genome of Portunus trituberculatus and its Hox gene families provides insights of decapod evolution.</title>
        <authorList>
            <person name="Jeong J.-H."/>
            <person name="Song I."/>
            <person name="Kim S."/>
            <person name="Choi T."/>
            <person name="Kim D."/>
            <person name="Ryu S."/>
            <person name="Kim W."/>
        </authorList>
    </citation>
    <scope>NUCLEOTIDE SEQUENCE [LARGE SCALE GENOMIC DNA]</scope>
    <source>
        <tissue evidence="1">Muscle</tissue>
    </source>
</reference>
<dbReference type="EMBL" id="VSRR010080932">
    <property type="protein sequence ID" value="MPC89407.1"/>
    <property type="molecule type" value="Genomic_DNA"/>
</dbReference>
<sequence>MEGGVVVEAWWRRQGLACVMKTAAIVRLRPTTILLKPSRRLACRPSHHHYHYYYYYYHYHITPPPPKLGRAGVGV</sequence>
<evidence type="ECO:0000313" key="2">
    <source>
        <dbReference type="Proteomes" id="UP000324222"/>
    </source>
</evidence>